<dbReference type="InterPro" id="IPR017900">
    <property type="entry name" value="4Fe4S_Fe_S_CS"/>
</dbReference>
<protein>
    <submittedName>
        <fullName evidence="8">4Fe-4S dicluster domain-containing protein</fullName>
    </submittedName>
</protein>
<dbReference type="PANTHER" id="PTHR43034">
    <property type="entry name" value="ION-TRANSLOCATING OXIDOREDUCTASE COMPLEX SUBUNIT C"/>
    <property type="match status" value="1"/>
</dbReference>
<dbReference type="SUPFAM" id="SSF46548">
    <property type="entry name" value="alpha-helical ferredoxin"/>
    <property type="match status" value="1"/>
</dbReference>
<evidence type="ECO:0000256" key="2">
    <source>
        <dbReference type="ARBA" id="ARBA00022723"/>
    </source>
</evidence>
<evidence type="ECO:0000313" key="8">
    <source>
        <dbReference type="EMBL" id="NMR77672.1"/>
    </source>
</evidence>
<evidence type="ECO:0000259" key="7">
    <source>
        <dbReference type="PROSITE" id="PS51379"/>
    </source>
</evidence>
<feature type="non-terminal residue" evidence="8">
    <location>
        <position position="155"/>
    </location>
</feature>
<dbReference type="Pfam" id="PF12838">
    <property type="entry name" value="Fer4_7"/>
    <property type="match status" value="1"/>
</dbReference>
<dbReference type="PROSITE" id="PS51379">
    <property type="entry name" value="4FE4S_FER_2"/>
    <property type="match status" value="2"/>
</dbReference>
<dbReference type="GO" id="GO:0046872">
    <property type="term" value="F:metal ion binding"/>
    <property type="evidence" value="ECO:0007669"/>
    <property type="project" value="UniProtKB-KW"/>
</dbReference>
<feature type="non-terminal residue" evidence="8">
    <location>
        <position position="1"/>
    </location>
</feature>
<accession>A0A7Y0N290</accession>
<dbReference type="InterPro" id="IPR017896">
    <property type="entry name" value="4Fe4S_Fe-S-bd"/>
</dbReference>
<proteinExistence type="predicted"/>
<dbReference type="InterPro" id="IPR010208">
    <property type="entry name" value="Ion_transpt_RnfC/RsxC"/>
</dbReference>
<dbReference type="AlphaFoldDB" id="A0A7Y0N290"/>
<dbReference type="Proteomes" id="UP000565155">
    <property type="component" value="Unassembled WGS sequence"/>
</dbReference>
<dbReference type="GO" id="GO:0051539">
    <property type="term" value="F:4 iron, 4 sulfur cluster binding"/>
    <property type="evidence" value="ECO:0007669"/>
    <property type="project" value="UniProtKB-KW"/>
</dbReference>
<organism evidence="8 9">
    <name type="scientific">Vibrio alginolyticus</name>
    <dbReference type="NCBI Taxonomy" id="663"/>
    <lineage>
        <taxon>Bacteria</taxon>
        <taxon>Pseudomonadati</taxon>
        <taxon>Pseudomonadota</taxon>
        <taxon>Gammaproteobacteria</taxon>
        <taxon>Vibrionales</taxon>
        <taxon>Vibrionaceae</taxon>
        <taxon>Vibrio</taxon>
    </lineage>
</organism>
<name>A0A7Y0N290_VIBAL</name>
<feature type="region of interest" description="Disordered" evidence="6">
    <location>
        <begin position="129"/>
        <end position="155"/>
    </location>
</feature>
<evidence type="ECO:0000256" key="5">
    <source>
        <dbReference type="ARBA" id="ARBA00023014"/>
    </source>
</evidence>
<dbReference type="Gene3D" id="3.30.70.20">
    <property type="match status" value="1"/>
</dbReference>
<feature type="domain" description="4Fe-4S ferredoxin-type" evidence="7">
    <location>
        <begin position="73"/>
        <end position="102"/>
    </location>
</feature>
<keyword evidence="5" id="KW-0411">Iron-sulfur</keyword>
<dbReference type="FunFam" id="3.30.70.20:FF:000044">
    <property type="entry name" value="Ion-translocating oxidoreductase complex subunit C"/>
    <property type="match status" value="1"/>
</dbReference>
<comment type="caution">
    <text evidence="8">The sequence shown here is derived from an EMBL/GenBank/DDBJ whole genome shotgun (WGS) entry which is preliminary data.</text>
</comment>
<dbReference type="GO" id="GO:0016020">
    <property type="term" value="C:membrane"/>
    <property type="evidence" value="ECO:0007669"/>
    <property type="project" value="InterPro"/>
</dbReference>
<dbReference type="EMBL" id="JABCMA010000964">
    <property type="protein sequence ID" value="NMR77672.1"/>
    <property type="molecule type" value="Genomic_DNA"/>
</dbReference>
<evidence type="ECO:0000256" key="4">
    <source>
        <dbReference type="ARBA" id="ARBA00023004"/>
    </source>
</evidence>
<feature type="domain" description="4Fe-4S ferredoxin-type" evidence="7">
    <location>
        <begin position="32"/>
        <end position="63"/>
    </location>
</feature>
<keyword evidence="4" id="KW-0408">Iron</keyword>
<dbReference type="RefSeq" id="WP_169629905.1">
    <property type="nucleotide sequence ID" value="NZ_JABCMA010000964.1"/>
</dbReference>
<sequence>LIMGGPMMGFTLPHSQVPITKTANCILAPTRHEISAHQYEMECIRCGQCAEACPASLLPQQLQWHAKADEYDKLEELNLKDCIECGACAFVCPSKIPLVQYYRQAKAEIRTRTQEAEAAERAKLRFEEKKARMEREKAERENRFKKAADDRRKEM</sequence>
<keyword evidence="3" id="KW-0677">Repeat</keyword>
<dbReference type="GO" id="GO:0009055">
    <property type="term" value="F:electron transfer activity"/>
    <property type="evidence" value="ECO:0007669"/>
    <property type="project" value="InterPro"/>
</dbReference>
<keyword evidence="1" id="KW-0004">4Fe-4S</keyword>
<dbReference type="PROSITE" id="PS00198">
    <property type="entry name" value="4FE4S_FER_1"/>
    <property type="match status" value="1"/>
</dbReference>
<dbReference type="PANTHER" id="PTHR43034:SF2">
    <property type="entry name" value="ION-TRANSLOCATING OXIDOREDUCTASE COMPLEX SUBUNIT C"/>
    <property type="match status" value="1"/>
</dbReference>
<evidence type="ECO:0000313" key="9">
    <source>
        <dbReference type="Proteomes" id="UP000565155"/>
    </source>
</evidence>
<reference evidence="8 9" key="1">
    <citation type="submission" date="2020-04" db="EMBL/GenBank/DDBJ databases">
        <title>Whole-genome sequencing of Vibrio spp. from China reveals different genetic environments of blaCTX-M-14 among diverse lineages.</title>
        <authorList>
            <person name="Zheng Z."/>
            <person name="Ye L."/>
            <person name="Chen S."/>
        </authorList>
    </citation>
    <scope>NUCLEOTIDE SEQUENCE [LARGE SCALE GENOMIC DNA]</scope>
    <source>
        <strain evidence="8 9">Vb1636</strain>
    </source>
</reference>
<evidence type="ECO:0000256" key="1">
    <source>
        <dbReference type="ARBA" id="ARBA00022485"/>
    </source>
</evidence>
<gene>
    <name evidence="8" type="ORF">HKB35_29265</name>
</gene>
<evidence type="ECO:0000256" key="3">
    <source>
        <dbReference type="ARBA" id="ARBA00022737"/>
    </source>
</evidence>
<keyword evidence="2" id="KW-0479">Metal-binding</keyword>
<evidence type="ECO:0000256" key="6">
    <source>
        <dbReference type="SAM" id="MobiDB-lite"/>
    </source>
</evidence>